<keyword evidence="1" id="KW-0812">Transmembrane</keyword>
<feature type="transmembrane region" description="Helical" evidence="1">
    <location>
        <begin position="21"/>
        <end position="40"/>
    </location>
</feature>
<dbReference type="EMBL" id="JAACYA010000001">
    <property type="protein sequence ID" value="MBK3332015.1"/>
    <property type="molecule type" value="Genomic_DNA"/>
</dbReference>
<dbReference type="InterPro" id="IPR036927">
    <property type="entry name" value="Cyt_c_oxase-like_su1_sf"/>
</dbReference>
<feature type="transmembrane region" description="Helical" evidence="1">
    <location>
        <begin position="392"/>
        <end position="413"/>
    </location>
</feature>
<feature type="transmembrane region" description="Helical" evidence="1">
    <location>
        <begin position="52"/>
        <end position="73"/>
    </location>
</feature>
<feature type="transmembrane region" description="Helical" evidence="1">
    <location>
        <begin position="115"/>
        <end position="138"/>
    </location>
</feature>
<evidence type="ECO:0008006" key="4">
    <source>
        <dbReference type="Google" id="ProtNLM"/>
    </source>
</evidence>
<dbReference type="Proteomes" id="UP000772812">
    <property type="component" value="Unassembled WGS sequence"/>
</dbReference>
<evidence type="ECO:0000313" key="3">
    <source>
        <dbReference type="Proteomes" id="UP000772812"/>
    </source>
</evidence>
<dbReference type="Gene3D" id="1.20.210.10">
    <property type="entry name" value="Cytochrome c oxidase-like, subunit I domain"/>
    <property type="match status" value="1"/>
</dbReference>
<comment type="caution">
    <text evidence="2">The sequence shown here is derived from an EMBL/GenBank/DDBJ whole genome shotgun (WGS) entry which is preliminary data.</text>
</comment>
<feature type="transmembrane region" description="Helical" evidence="1">
    <location>
        <begin position="85"/>
        <end position="109"/>
    </location>
</feature>
<dbReference type="SUPFAM" id="SSF81442">
    <property type="entry name" value="Cytochrome c oxidase subunit I-like"/>
    <property type="match status" value="1"/>
</dbReference>
<dbReference type="RefSeq" id="WP_200673408.1">
    <property type="nucleotide sequence ID" value="NZ_JAACYA010000001.1"/>
</dbReference>
<feature type="transmembrane region" description="Helical" evidence="1">
    <location>
        <begin position="364"/>
        <end position="386"/>
    </location>
</feature>
<keyword evidence="1" id="KW-0472">Membrane</keyword>
<feature type="transmembrane region" description="Helical" evidence="1">
    <location>
        <begin position="248"/>
        <end position="266"/>
    </location>
</feature>
<evidence type="ECO:0000313" key="2">
    <source>
        <dbReference type="EMBL" id="MBK3332015.1"/>
    </source>
</evidence>
<proteinExistence type="predicted"/>
<feature type="transmembrane region" description="Helical" evidence="1">
    <location>
        <begin position="310"/>
        <end position="329"/>
    </location>
</feature>
<gene>
    <name evidence="2" type="ORF">GWK41_02905</name>
</gene>
<organism evidence="2 3">
    <name type="scientific">Persephonella atlantica</name>
    <dbReference type="NCBI Taxonomy" id="2699429"/>
    <lineage>
        <taxon>Bacteria</taxon>
        <taxon>Pseudomonadati</taxon>
        <taxon>Aquificota</taxon>
        <taxon>Aquificia</taxon>
        <taxon>Aquificales</taxon>
        <taxon>Hydrogenothermaceae</taxon>
        <taxon>Persephonella</taxon>
    </lineage>
</organism>
<protein>
    <recommendedName>
        <fullName evidence="4">Cytochrome C and Quinol oxidase polypeptide I</fullName>
    </recommendedName>
</protein>
<keyword evidence="1" id="KW-1133">Transmembrane helix</keyword>
<feature type="transmembrane region" description="Helical" evidence="1">
    <location>
        <begin position="186"/>
        <end position="209"/>
    </location>
</feature>
<reference evidence="2 3" key="1">
    <citation type="journal article" date="2021" name="Syst. Appl. Microbiol.">
        <title>Persephonella atlantica sp. nov.: How to adapt to physico-chemical gradients in high temperature hydrothermal habitats.</title>
        <authorList>
            <person name="Francois D.X."/>
            <person name="Godfroy A."/>
            <person name="Mathien C."/>
            <person name="Aube J."/>
            <person name="Cathalot C."/>
            <person name="Lesongeur F."/>
            <person name="L'Haridon S."/>
            <person name="Philippon X."/>
            <person name="Roussel E.G."/>
        </authorList>
    </citation>
    <scope>NUCLEOTIDE SEQUENCE [LARGE SCALE GENOMIC DNA]</scope>
    <source>
        <strain evidence="2 3">MO1340</strain>
    </source>
</reference>
<feature type="transmembrane region" description="Helical" evidence="1">
    <location>
        <begin position="221"/>
        <end position="242"/>
    </location>
</feature>
<feature type="transmembrane region" description="Helical" evidence="1">
    <location>
        <begin position="150"/>
        <end position="174"/>
    </location>
</feature>
<name>A0ABS1GGK0_9AQUI</name>
<evidence type="ECO:0000256" key="1">
    <source>
        <dbReference type="SAM" id="Phobius"/>
    </source>
</evidence>
<feature type="transmembrane region" description="Helical" evidence="1">
    <location>
        <begin position="286"/>
        <end position="304"/>
    </location>
</feature>
<accession>A0ABS1GGK0</accession>
<sequence length="419" mass="48035">MKVAGSLATQFAPPFSLVLHYFIGSFIFNLISMISLFWYSGGFEPPVFSFSYAFLAHTFLLGSVMMTIFGALYQLIPVALEVPVFSFRIAYLQFYIYLTGILLFIHSFWTGNTKVMLTGATLLFFSFLMFLFNFFMSIRGLEKSNITARFLIWANVSLFVGSFIGLFMVFSFVFGFPVQNMENVVYAHLIFTLFGFVFMVIMGVSMVLLPMFSLSHKFRDIYINLSFFVMVISVFGGGFTILFFGNTLVYYSIFLMIASAVGLYLLQVYEIYRKRARRVRDTGTDIMFSSHFFILLFILSTILTPLSEKFVFASAFLLIFGFINTLIYGSMYKILPFLTWFHRFSSLVGKKKVPMLNEMLPEKLPLYQILISSSGVFLLTVCVFISVKPVFYSAAAFMTVGSLVFMYINIYVLKFKLEE</sequence>
<keyword evidence="3" id="KW-1185">Reference proteome</keyword>